<name>J4VSP7_BEAB2</name>
<sequence>MDDQRTFTPALDQFGELRQTRSASEYAAQFRAIAEKLTFNDALLMEMFYRGLKDNVKDVICMKDRPETLDEYIKNVVQIDNQLYARRVEKRSGRP</sequence>
<evidence type="ECO:0000259" key="1">
    <source>
        <dbReference type="Pfam" id="PF03732"/>
    </source>
</evidence>
<dbReference type="STRING" id="655819.J4VSP7"/>
<dbReference type="RefSeq" id="XP_008602777.1">
    <property type="nucleotide sequence ID" value="XM_008604555.1"/>
</dbReference>
<dbReference type="InterPro" id="IPR032567">
    <property type="entry name" value="RTL1-rel"/>
</dbReference>
<proteinExistence type="predicted"/>
<organism evidence="2 3">
    <name type="scientific">Beauveria bassiana (strain ARSEF 2860)</name>
    <name type="common">White muscardine disease fungus</name>
    <name type="synonym">Tritirachium shiotae</name>
    <dbReference type="NCBI Taxonomy" id="655819"/>
    <lineage>
        <taxon>Eukaryota</taxon>
        <taxon>Fungi</taxon>
        <taxon>Dikarya</taxon>
        <taxon>Ascomycota</taxon>
        <taxon>Pezizomycotina</taxon>
        <taxon>Sordariomycetes</taxon>
        <taxon>Hypocreomycetidae</taxon>
        <taxon>Hypocreales</taxon>
        <taxon>Cordycipitaceae</taxon>
        <taxon>Beauveria</taxon>
    </lineage>
</organism>
<dbReference type="Pfam" id="PF03732">
    <property type="entry name" value="Retrotrans_gag"/>
    <property type="match status" value="1"/>
</dbReference>
<dbReference type="InterPro" id="IPR005162">
    <property type="entry name" value="Retrotrans_gag_dom"/>
</dbReference>
<feature type="domain" description="Retrotransposon gag" evidence="1">
    <location>
        <begin position="12"/>
        <end position="54"/>
    </location>
</feature>
<dbReference type="Proteomes" id="UP000002762">
    <property type="component" value="Unassembled WGS sequence"/>
</dbReference>
<evidence type="ECO:0000313" key="3">
    <source>
        <dbReference type="Proteomes" id="UP000002762"/>
    </source>
</evidence>
<dbReference type="InParanoid" id="J4VSP7"/>
<keyword evidence="3" id="KW-1185">Reference proteome</keyword>
<dbReference type="HOGENOM" id="CLU_180231_0_0_1"/>
<dbReference type="EMBL" id="JH725203">
    <property type="protein sequence ID" value="EJP61615.1"/>
    <property type="molecule type" value="Genomic_DNA"/>
</dbReference>
<gene>
    <name evidence="2" type="ORF">BBA_09458</name>
</gene>
<dbReference type="GeneID" id="19892470"/>
<dbReference type="PANTHER" id="PTHR15503">
    <property type="entry name" value="LDOC1 RELATED"/>
    <property type="match status" value="1"/>
</dbReference>
<reference evidence="2 3" key="1">
    <citation type="journal article" date="2012" name="Sci. Rep.">
        <title>Genomic perspectives on the evolution of fungal entomopathogenicity in Beauveria bassiana.</title>
        <authorList>
            <person name="Xiao G."/>
            <person name="Ying S.H."/>
            <person name="Zheng P."/>
            <person name="Wang Z.L."/>
            <person name="Zhang S."/>
            <person name="Xie X.Q."/>
            <person name="Shang Y."/>
            <person name="St Leger R.J."/>
            <person name="Zhao G.P."/>
            <person name="Wang C."/>
            <person name="Feng M.G."/>
        </authorList>
    </citation>
    <scope>NUCLEOTIDE SEQUENCE [LARGE SCALE GENOMIC DNA]</scope>
    <source>
        <strain evidence="2 3">ARSEF 2860</strain>
    </source>
</reference>
<protein>
    <submittedName>
        <fullName evidence="2">Gag protein</fullName>
    </submittedName>
</protein>
<dbReference type="PANTHER" id="PTHR15503:SF22">
    <property type="entry name" value="TRANSPOSON TY3-I GAG POLYPROTEIN"/>
    <property type="match status" value="1"/>
</dbReference>
<evidence type="ECO:0000313" key="2">
    <source>
        <dbReference type="EMBL" id="EJP61615.1"/>
    </source>
</evidence>
<dbReference type="AlphaFoldDB" id="J4VSP7"/>
<accession>J4VSP7</accession>